<organism evidence="1 2">
    <name type="scientific">Syntrophomonas wolfei</name>
    <dbReference type="NCBI Taxonomy" id="863"/>
    <lineage>
        <taxon>Bacteria</taxon>
        <taxon>Bacillati</taxon>
        <taxon>Bacillota</taxon>
        <taxon>Clostridia</taxon>
        <taxon>Eubacteriales</taxon>
        <taxon>Syntrophomonadaceae</taxon>
        <taxon>Syntrophomonas</taxon>
    </lineage>
</organism>
<proteinExistence type="predicted"/>
<protein>
    <submittedName>
        <fullName evidence="1">B12-binding domain-containing radical SAM protein</fullName>
    </submittedName>
</protein>
<reference evidence="1 2" key="1">
    <citation type="journal article" date="2018" name="Nat. Biotechnol.">
        <title>A standardized bacterial taxonomy based on genome phylogeny substantially revises the tree of life.</title>
        <authorList>
            <person name="Parks D.H."/>
            <person name="Chuvochina M."/>
            <person name="Waite D.W."/>
            <person name="Rinke C."/>
            <person name="Skarshewski A."/>
            <person name="Chaumeil P.A."/>
            <person name="Hugenholtz P."/>
        </authorList>
    </citation>
    <scope>NUCLEOTIDE SEQUENCE [LARGE SCALE GENOMIC DNA]</scope>
    <source>
        <strain evidence="1">UBA10948</strain>
    </source>
</reference>
<dbReference type="Proteomes" id="UP000263273">
    <property type="component" value="Unassembled WGS sequence"/>
</dbReference>
<sequence>MFYGNIYNTQSNINGGIVFLKDRLFRDILPRVAKPARYTGSELNMIKKDWEQAGVKMVFAFPDVYEV</sequence>
<name>A0A354YW64_9FIRM</name>
<accession>A0A354YW64</accession>
<dbReference type="AlphaFoldDB" id="A0A354YW64"/>
<feature type="non-terminal residue" evidence="1">
    <location>
        <position position="67"/>
    </location>
</feature>
<comment type="caution">
    <text evidence="1">The sequence shown here is derived from an EMBL/GenBank/DDBJ whole genome shotgun (WGS) entry which is preliminary data.</text>
</comment>
<dbReference type="EMBL" id="DNZF01000023">
    <property type="protein sequence ID" value="HBK52492.1"/>
    <property type="molecule type" value="Genomic_DNA"/>
</dbReference>
<evidence type="ECO:0000313" key="2">
    <source>
        <dbReference type="Proteomes" id="UP000263273"/>
    </source>
</evidence>
<gene>
    <name evidence="1" type="ORF">DDZ44_00955</name>
</gene>
<evidence type="ECO:0000313" key="1">
    <source>
        <dbReference type="EMBL" id="HBK52492.1"/>
    </source>
</evidence>